<dbReference type="InterPro" id="IPR029045">
    <property type="entry name" value="ClpP/crotonase-like_dom_sf"/>
</dbReference>
<dbReference type="InterPro" id="IPR002142">
    <property type="entry name" value="Peptidase_S49"/>
</dbReference>
<organism evidence="6 7">
    <name type="scientific">Methylobacterium frigidaeris</name>
    <dbReference type="NCBI Taxonomy" id="2038277"/>
    <lineage>
        <taxon>Bacteria</taxon>
        <taxon>Pseudomonadati</taxon>
        <taxon>Pseudomonadota</taxon>
        <taxon>Alphaproteobacteria</taxon>
        <taxon>Hyphomicrobiales</taxon>
        <taxon>Methylobacteriaceae</taxon>
        <taxon>Methylobacterium</taxon>
    </lineage>
</organism>
<keyword evidence="2" id="KW-0645">Protease</keyword>
<evidence type="ECO:0000313" key="7">
    <source>
        <dbReference type="Proteomes" id="UP001055286"/>
    </source>
</evidence>
<dbReference type="Pfam" id="PF01343">
    <property type="entry name" value="Peptidase_S49"/>
    <property type="match status" value="1"/>
</dbReference>
<dbReference type="PANTHER" id="PTHR33209">
    <property type="entry name" value="PROTEASE 4"/>
    <property type="match status" value="1"/>
</dbReference>
<feature type="domain" description="Peptidase S49" evidence="5">
    <location>
        <begin position="137"/>
        <end position="278"/>
    </location>
</feature>
<evidence type="ECO:0000259" key="5">
    <source>
        <dbReference type="Pfam" id="PF01343"/>
    </source>
</evidence>
<reference evidence="6" key="2">
    <citation type="submission" date="2021-08" db="EMBL/GenBank/DDBJ databases">
        <authorList>
            <person name="Tani A."/>
            <person name="Ola A."/>
            <person name="Ogura Y."/>
            <person name="Katsura K."/>
            <person name="Hayashi T."/>
        </authorList>
    </citation>
    <scope>NUCLEOTIDE SEQUENCE</scope>
    <source>
        <strain evidence="6">JCM 32048</strain>
    </source>
</reference>
<dbReference type="Proteomes" id="UP001055286">
    <property type="component" value="Unassembled WGS sequence"/>
</dbReference>
<dbReference type="Gene3D" id="3.90.226.10">
    <property type="entry name" value="2-enoyl-CoA Hydratase, Chain A, domain 1"/>
    <property type="match status" value="1"/>
</dbReference>
<dbReference type="AlphaFoldDB" id="A0AA37HEM5"/>
<evidence type="ECO:0000256" key="3">
    <source>
        <dbReference type="ARBA" id="ARBA00022801"/>
    </source>
</evidence>
<dbReference type="CDD" id="cd07022">
    <property type="entry name" value="S49_Sppa_36K_type"/>
    <property type="match status" value="1"/>
</dbReference>
<keyword evidence="4" id="KW-0720">Serine protease</keyword>
<dbReference type="SUPFAM" id="SSF52096">
    <property type="entry name" value="ClpP/crotonase"/>
    <property type="match status" value="1"/>
</dbReference>
<dbReference type="PANTHER" id="PTHR33209:SF1">
    <property type="entry name" value="PEPTIDASE S49 DOMAIN-CONTAINING PROTEIN"/>
    <property type="match status" value="1"/>
</dbReference>
<evidence type="ECO:0000313" key="6">
    <source>
        <dbReference type="EMBL" id="GJD64412.1"/>
    </source>
</evidence>
<gene>
    <name evidence="6" type="ORF">MPEAHAMD_4594</name>
</gene>
<evidence type="ECO:0000256" key="1">
    <source>
        <dbReference type="ARBA" id="ARBA00008683"/>
    </source>
</evidence>
<sequence>MSTGIDHILAAAASQPWALMPEKLAEIQAFLALRADGARFSREEIQARIGPGRTGEPAASSGVVAVIPIVGIISQRMNMLADISGPGGTSTDRVGAAFRRAMADPNVKAIVFDVDSPGGGCFGTQELADEIFAARGRKPIVAQVNSLAASAAYWIISSASEIVATPGGEVGSIGVYGSHSDMSAMMEKAGIRKTLVSAGEFKVEGNPLEPLGEEARAYMQKRVNEVYGDFVRAVARGRGVTPARVRAEYGKGRTMGAREAARLGMVDRVATMQETLRRFGGGGGPVAAPAPAGGMDATSMEMRRRRHAQRLRMR</sequence>
<accession>A0AA37HEM5</accession>
<dbReference type="InterPro" id="IPR033855">
    <property type="entry name" value="Protein_C"/>
</dbReference>
<dbReference type="Gene3D" id="6.20.330.10">
    <property type="match status" value="1"/>
</dbReference>
<proteinExistence type="inferred from homology"/>
<name>A0AA37HEM5_9HYPH</name>
<comment type="similarity">
    <text evidence="1">Belongs to the peptidase S49 family.</text>
</comment>
<dbReference type="GO" id="GO:0006508">
    <property type="term" value="P:proteolysis"/>
    <property type="evidence" value="ECO:0007669"/>
    <property type="project" value="UniProtKB-KW"/>
</dbReference>
<comment type="caution">
    <text evidence="6">The sequence shown here is derived from an EMBL/GenBank/DDBJ whole genome shotgun (WGS) entry which is preliminary data.</text>
</comment>
<protein>
    <recommendedName>
        <fullName evidence="5">Peptidase S49 domain-containing protein</fullName>
    </recommendedName>
</protein>
<evidence type="ECO:0000256" key="4">
    <source>
        <dbReference type="ARBA" id="ARBA00022825"/>
    </source>
</evidence>
<dbReference type="EMBL" id="BPQJ01000025">
    <property type="protein sequence ID" value="GJD64412.1"/>
    <property type="molecule type" value="Genomic_DNA"/>
</dbReference>
<dbReference type="GO" id="GO:0008236">
    <property type="term" value="F:serine-type peptidase activity"/>
    <property type="evidence" value="ECO:0007669"/>
    <property type="project" value="UniProtKB-KW"/>
</dbReference>
<keyword evidence="3" id="KW-0378">Hydrolase</keyword>
<keyword evidence="7" id="KW-1185">Reference proteome</keyword>
<dbReference type="RefSeq" id="WP_238192516.1">
    <property type="nucleotide sequence ID" value="NZ_BPQJ01000025.1"/>
</dbReference>
<reference evidence="6" key="1">
    <citation type="journal article" date="2016" name="Front. Microbiol.">
        <title>Genome Sequence of the Piezophilic, Mesophilic Sulfate-Reducing Bacterium Desulfovibrio indicus J2T.</title>
        <authorList>
            <person name="Cao J."/>
            <person name="Maignien L."/>
            <person name="Shao Z."/>
            <person name="Alain K."/>
            <person name="Jebbar M."/>
        </authorList>
    </citation>
    <scope>NUCLEOTIDE SEQUENCE</scope>
    <source>
        <strain evidence="6">JCM 32048</strain>
    </source>
</reference>
<evidence type="ECO:0000256" key="2">
    <source>
        <dbReference type="ARBA" id="ARBA00022670"/>
    </source>
</evidence>